<feature type="region of interest" description="Disordered" evidence="5">
    <location>
        <begin position="1"/>
        <end position="40"/>
    </location>
</feature>
<feature type="compositionally biased region" description="Basic and acidic residues" evidence="5">
    <location>
        <begin position="337"/>
        <end position="365"/>
    </location>
</feature>
<accession>C1N689</accession>
<feature type="compositionally biased region" description="Low complexity" evidence="5">
    <location>
        <begin position="605"/>
        <end position="615"/>
    </location>
</feature>
<keyword evidence="2" id="KW-0433">Leucine-rich repeat</keyword>
<dbReference type="PANTHER" id="PTHR15454">
    <property type="entry name" value="NISCHARIN RELATED"/>
    <property type="match status" value="1"/>
</dbReference>
<feature type="region of interest" description="Disordered" evidence="5">
    <location>
        <begin position="437"/>
        <end position="648"/>
    </location>
</feature>
<dbReference type="Proteomes" id="UP000001876">
    <property type="component" value="Unassembled WGS sequence"/>
</dbReference>
<dbReference type="eggNOG" id="KOG0531">
    <property type="taxonomic scope" value="Eukaryota"/>
</dbReference>
<feature type="compositionally biased region" description="Basic and acidic residues" evidence="5">
    <location>
        <begin position="20"/>
        <end position="36"/>
    </location>
</feature>
<dbReference type="InterPro" id="IPR001611">
    <property type="entry name" value="Leu-rich_rpt"/>
</dbReference>
<dbReference type="STRING" id="564608.C1N689"/>
<dbReference type="GO" id="GO:0005930">
    <property type="term" value="C:axoneme"/>
    <property type="evidence" value="ECO:0007669"/>
    <property type="project" value="UniProtKB-SubCell"/>
</dbReference>
<keyword evidence="3" id="KW-0677">Repeat</keyword>
<feature type="compositionally biased region" description="Basic and acidic residues" evidence="5">
    <location>
        <begin position="630"/>
        <end position="641"/>
    </location>
</feature>
<dbReference type="SUPFAM" id="SSF52058">
    <property type="entry name" value="L domain-like"/>
    <property type="match status" value="1"/>
</dbReference>
<evidence type="ECO:0000313" key="7">
    <source>
        <dbReference type="Proteomes" id="UP000001876"/>
    </source>
</evidence>
<dbReference type="PROSITE" id="PS51450">
    <property type="entry name" value="LRR"/>
    <property type="match status" value="2"/>
</dbReference>
<feature type="compositionally biased region" description="Basic and acidic residues" evidence="5">
    <location>
        <begin position="282"/>
        <end position="295"/>
    </location>
</feature>
<reference evidence="6 7" key="1">
    <citation type="journal article" date="2009" name="Science">
        <title>Green evolution and dynamic adaptations revealed by genomes of the marine picoeukaryotes Micromonas.</title>
        <authorList>
            <person name="Worden A.Z."/>
            <person name="Lee J.H."/>
            <person name="Mock T."/>
            <person name="Rouze P."/>
            <person name="Simmons M.P."/>
            <person name="Aerts A.L."/>
            <person name="Allen A.E."/>
            <person name="Cuvelier M.L."/>
            <person name="Derelle E."/>
            <person name="Everett M.V."/>
            <person name="Foulon E."/>
            <person name="Grimwood J."/>
            <person name="Gundlach H."/>
            <person name="Henrissat B."/>
            <person name="Napoli C."/>
            <person name="McDonald S.M."/>
            <person name="Parker M.S."/>
            <person name="Rombauts S."/>
            <person name="Salamov A."/>
            <person name="Von Dassow P."/>
            <person name="Badger J.H."/>
            <person name="Coutinho P.M."/>
            <person name="Demir E."/>
            <person name="Dubchak I."/>
            <person name="Gentemann C."/>
            <person name="Eikrem W."/>
            <person name="Gready J.E."/>
            <person name="John U."/>
            <person name="Lanier W."/>
            <person name="Lindquist E.A."/>
            <person name="Lucas S."/>
            <person name="Mayer K.F."/>
            <person name="Moreau H."/>
            <person name="Not F."/>
            <person name="Otillar R."/>
            <person name="Panaud O."/>
            <person name="Pangilinan J."/>
            <person name="Paulsen I."/>
            <person name="Piegu B."/>
            <person name="Poliakov A."/>
            <person name="Robbens S."/>
            <person name="Schmutz J."/>
            <person name="Toulza E."/>
            <person name="Wyss T."/>
            <person name="Zelensky A."/>
            <person name="Zhou K."/>
            <person name="Armbrust E.V."/>
            <person name="Bhattacharya D."/>
            <person name="Goodenough U.W."/>
            <person name="Van de Peer Y."/>
            <person name="Grigoriev I.V."/>
        </authorList>
    </citation>
    <scope>NUCLEOTIDE SEQUENCE [LARGE SCALE GENOMIC DNA]</scope>
    <source>
        <strain evidence="6 7">CCMP1545</strain>
    </source>
</reference>
<feature type="region of interest" description="Disordered" evidence="5">
    <location>
        <begin position="282"/>
        <end position="412"/>
    </location>
</feature>
<evidence type="ECO:0000313" key="6">
    <source>
        <dbReference type="EMBL" id="EEH52430.1"/>
    </source>
</evidence>
<dbReference type="Gene3D" id="3.80.10.10">
    <property type="entry name" value="Ribonuclease Inhibitor"/>
    <property type="match status" value="1"/>
</dbReference>
<protein>
    <submittedName>
        <fullName evidence="6">Predicted protein</fullName>
    </submittedName>
</protein>
<name>C1N689_MICPC</name>
<feature type="compositionally biased region" description="Basic and acidic residues" evidence="5">
    <location>
        <begin position="872"/>
        <end position="884"/>
    </location>
</feature>
<gene>
    <name evidence="6" type="ORF">MICPUCDRAFT_48860</name>
</gene>
<keyword evidence="4" id="KW-0175">Coiled coil</keyword>
<feature type="coiled-coil region" evidence="4">
    <location>
        <begin position="670"/>
        <end position="782"/>
    </location>
</feature>
<dbReference type="InterPro" id="IPR032675">
    <property type="entry name" value="LRR_dom_sf"/>
</dbReference>
<feature type="region of interest" description="Disordered" evidence="5">
    <location>
        <begin position="939"/>
        <end position="966"/>
    </location>
</feature>
<feature type="compositionally biased region" description="Low complexity" evidence="5">
    <location>
        <begin position="463"/>
        <end position="474"/>
    </location>
</feature>
<evidence type="ECO:0000256" key="1">
    <source>
        <dbReference type="ARBA" id="ARBA00004430"/>
    </source>
</evidence>
<evidence type="ECO:0000256" key="2">
    <source>
        <dbReference type="ARBA" id="ARBA00022614"/>
    </source>
</evidence>
<sequence length="1143" mass="123352">MGGSRHHPERAARRVSLQQRYEDDAARQQREKKLERGEDELVPVDLRDDPSVPDEFVKELSCYGGGVKSLTQITHLARFANLRSLCVNGCALTRMDVDPLMRPCATHLVELNLSSNAIAAVEGLCALPALKRLDLTNNRIASLSGVDDGAPLLETLMMRDNRVRSLHALTTPRRDGKRWALKHLDVRRNRIGSFADVAAGLRAVASLRSIRFKSTPDSDSTASSLDAMSVARSGNDNAVCAMANYRDAIAAIAPWIEELDSVPIAADAVALERGESAVGKDLNEKRAVKETEAEVRSAGGGGGGAKPAASKSPKRTPKIDEALQRYRARSGRSIDLPPRRDLEYEKAPAREEPEPSRRSRRREPEPEPEPSNSDASGESYELTPTRAVSRRERAFTSPARSRKSVQVAVDDPAVVDHEMRLQRIERNILPVVSEARRRAAATVAEAEDAARRREAGTQATSSAADADAADADAANRASRKRKEEDEDSSRVARVSGELAALKKRVEEVAAAAAPETREEPAAAASAAAATGKREKRAASKVVPPPEPPKTRRGRSEAKAAAAAAATAAAPGALTPAPATRGGGPQKKPSAASSTSWADMTEVEDASGAAVASSSALDPTAPSFTAPAVVSKEKKDKKEKTKPGAIETTVASYVATAGALPPTPSPKDREMQRVKAELEEAKAEIEMHVEAIRWLTEQNAETASRRDAADAAAAATAAAAAAAEATLAEVREEASANLGAMRAMHVSELESKTAALEAATRAKDEATRLAEASRAKLAAVEDEFRAALGEFETERAVGAREVEELRAVARAAVSGRKDAEALAEELADVCEQQRRALEELSREKRLRARAEDDLAAARNDLGEMQTRTRKAEKRATLAEAGEKAAKEELARIRETELRATAGLKEVDAMRAQMELAKDNVRIKDAMLESQCELIASLKHEAARSKDAKDGAVNKAADAERKSDEKARRLEEELRLMRADLAAADAAVDKLERDAEDARVARVAAEDKAEAMTREIEERDQMLSYVSGEVENVKSLFSERERNLRAERDELAAAVADRDAIEADARAEARRAREDAVAVRAECESSIVAAREREAAAAKREHAAGERVRRIEGEMRALLAEVASQKRHSRDRAKELGTMLKDLYA</sequence>
<keyword evidence="7" id="KW-1185">Reference proteome</keyword>
<feature type="compositionally biased region" description="Low complexity" evidence="5">
    <location>
        <begin position="521"/>
        <end position="530"/>
    </location>
</feature>
<dbReference type="GeneID" id="9688932"/>
<evidence type="ECO:0000256" key="4">
    <source>
        <dbReference type="SAM" id="Coils"/>
    </source>
</evidence>
<comment type="subcellular location">
    <subcellularLocation>
        <location evidence="1">Cytoplasm</location>
        <location evidence="1">Cytoskeleton</location>
        <location evidence="1">Cilium axoneme</location>
    </subcellularLocation>
</comment>
<dbReference type="Pfam" id="PF12799">
    <property type="entry name" value="LRR_4"/>
    <property type="match status" value="1"/>
</dbReference>
<organism evidence="7">
    <name type="scientific">Micromonas pusilla (strain CCMP1545)</name>
    <name type="common">Picoplanktonic green alga</name>
    <dbReference type="NCBI Taxonomy" id="564608"/>
    <lineage>
        <taxon>Eukaryota</taxon>
        <taxon>Viridiplantae</taxon>
        <taxon>Chlorophyta</taxon>
        <taxon>Mamiellophyceae</taxon>
        <taxon>Mamiellales</taxon>
        <taxon>Mamiellaceae</taxon>
        <taxon>Micromonas</taxon>
    </lineage>
</organism>
<dbReference type="EMBL" id="GG663748">
    <property type="protein sequence ID" value="EEH52430.1"/>
    <property type="molecule type" value="Genomic_DNA"/>
</dbReference>
<dbReference type="KEGG" id="mpp:MICPUCDRAFT_48860"/>
<dbReference type="AlphaFoldDB" id="C1N689"/>
<dbReference type="InterPro" id="IPR025875">
    <property type="entry name" value="Leu-rich_rpt_4"/>
</dbReference>
<feature type="region of interest" description="Disordered" evidence="5">
    <location>
        <begin position="856"/>
        <end position="884"/>
    </location>
</feature>
<dbReference type="OMA" id="RDQQDDH"/>
<feature type="compositionally biased region" description="Low complexity" evidence="5">
    <location>
        <begin position="558"/>
        <end position="579"/>
    </location>
</feature>
<evidence type="ECO:0000256" key="3">
    <source>
        <dbReference type="ARBA" id="ARBA00022737"/>
    </source>
</evidence>
<evidence type="ECO:0000256" key="5">
    <source>
        <dbReference type="SAM" id="MobiDB-lite"/>
    </source>
</evidence>
<proteinExistence type="predicted"/>
<dbReference type="OrthoDB" id="1904536at2759"/>
<dbReference type="RefSeq" id="XP_003063294.1">
    <property type="nucleotide sequence ID" value="XM_003063248.1"/>
</dbReference>